<dbReference type="EMBL" id="JBAWTH010000070">
    <property type="protein sequence ID" value="KAL2280086.1"/>
    <property type="molecule type" value="Genomic_DNA"/>
</dbReference>
<evidence type="ECO:0000256" key="4">
    <source>
        <dbReference type="ARBA" id="ARBA00023453"/>
    </source>
</evidence>
<evidence type="ECO:0000256" key="3">
    <source>
        <dbReference type="ARBA" id="ARBA00022691"/>
    </source>
</evidence>
<name>A0ABR4ECB1_9PEZI</name>
<dbReference type="PANTHER" id="PTHR10509:SF14">
    <property type="entry name" value="CAFFEOYL-COA O-METHYLTRANSFERASE 3-RELATED"/>
    <property type="match status" value="1"/>
</dbReference>
<comment type="similarity">
    <text evidence="4">Belongs to the class I-like SAM-binding methyltransferase superfamily. Cation-dependent O-methyltransferase family.</text>
</comment>
<gene>
    <name evidence="5" type="ORF">FJTKL_13027</name>
</gene>
<dbReference type="SUPFAM" id="SSF53335">
    <property type="entry name" value="S-adenosyl-L-methionine-dependent methyltransferases"/>
    <property type="match status" value="1"/>
</dbReference>
<accession>A0ABR4ECB1</accession>
<keyword evidence="1" id="KW-0489">Methyltransferase</keyword>
<evidence type="ECO:0000313" key="5">
    <source>
        <dbReference type="EMBL" id="KAL2280086.1"/>
    </source>
</evidence>
<evidence type="ECO:0008006" key="7">
    <source>
        <dbReference type="Google" id="ProtNLM"/>
    </source>
</evidence>
<organism evidence="5 6">
    <name type="scientific">Diaporthe vaccinii</name>
    <dbReference type="NCBI Taxonomy" id="105482"/>
    <lineage>
        <taxon>Eukaryota</taxon>
        <taxon>Fungi</taxon>
        <taxon>Dikarya</taxon>
        <taxon>Ascomycota</taxon>
        <taxon>Pezizomycotina</taxon>
        <taxon>Sordariomycetes</taxon>
        <taxon>Sordariomycetidae</taxon>
        <taxon>Diaporthales</taxon>
        <taxon>Diaporthaceae</taxon>
        <taxon>Diaporthe</taxon>
        <taxon>Diaporthe eres species complex</taxon>
    </lineage>
</organism>
<reference evidence="5 6" key="1">
    <citation type="submission" date="2024-03" db="EMBL/GenBank/DDBJ databases">
        <title>A high-quality draft genome sequence of Diaporthe vaccinii, a causative agent of upright dieback and viscid rot disease in cranberry plants.</title>
        <authorList>
            <person name="Sarrasin M."/>
            <person name="Lang B.F."/>
            <person name="Burger G."/>
        </authorList>
    </citation>
    <scope>NUCLEOTIDE SEQUENCE [LARGE SCALE GENOMIC DNA]</scope>
    <source>
        <strain evidence="5 6">IS7</strain>
    </source>
</reference>
<dbReference type="InterPro" id="IPR002935">
    <property type="entry name" value="SAM_O-MeTrfase"/>
</dbReference>
<dbReference type="Pfam" id="PF01596">
    <property type="entry name" value="Methyltransf_3"/>
    <property type="match status" value="1"/>
</dbReference>
<keyword evidence="2" id="KW-0808">Transferase</keyword>
<keyword evidence="6" id="KW-1185">Reference proteome</keyword>
<dbReference type="Gene3D" id="3.40.50.150">
    <property type="entry name" value="Vaccinia Virus protein VP39"/>
    <property type="match status" value="1"/>
</dbReference>
<dbReference type="Proteomes" id="UP001600888">
    <property type="component" value="Unassembled WGS sequence"/>
</dbReference>
<keyword evidence="3" id="KW-0949">S-adenosyl-L-methionine</keyword>
<comment type="caution">
    <text evidence="5">The sequence shown here is derived from an EMBL/GenBank/DDBJ whole genome shotgun (WGS) entry which is preliminary data.</text>
</comment>
<protein>
    <recommendedName>
        <fullName evidence="7">O-methyltransferase</fullName>
    </recommendedName>
</protein>
<dbReference type="PANTHER" id="PTHR10509">
    <property type="entry name" value="O-METHYLTRANSFERASE-RELATED"/>
    <property type="match status" value="1"/>
</dbReference>
<evidence type="ECO:0000256" key="2">
    <source>
        <dbReference type="ARBA" id="ARBA00022679"/>
    </source>
</evidence>
<dbReference type="InterPro" id="IPR029063">
    <property type="entry name" value="SAM-dependent_MTases_sf"/>
</dbReference>
<evidence type="ECO:0000313" key="6">
    <source>
        <dbReference type="Proteomes" id="UP001600888"/>
    </source>
</evidence>
<dbReference type="PROSITE" id="PS51682">
    <property type="entry name" value="SAM_OMT_I"/>
    <property type="match status" value="1"/>
</dbReference>
<evidence type="ECO:0000256" key="1">
    <source>
        <dbReference type="ARBA" id="ARBA00022603"/>
    </source>
</evidence>
<sequence length="282" mass="31260">MRSGPILYWSSNFNIVITRSIIQKNKNKKANKMQENVAKLYPNPETSAKVLDYSISKSTQLPEWLLKYHEWGCNNTEVPVYLISTFEAQALVFLARLVGAKRVLEIGVYIGFSAMAWSHGVGKDGRVVGLELSEEYTRIAGKAFKDNGVENVDIKIGDAVESLASLEPSEPFDLIFLDANKDAYPKYLELILSKSRPGSPGRRLLKAGGLIVADNVLQQATVADPTPSNPNYVEGVAHFGERRVRELNAALHEFNDKLVAEPRLEAFLVPLFDGLGLARLLD</sequence>
<proteinExistence type="inferred from homology"/>
<dbReference type="InterPro" id="IPR050362">
    <property type="entry name" value="Cation-dep_OMT"/>
</dbReference>
<dbReference type="CDD" id="cd02440">
    <property type="entry name" value="AdoMet_MTases"/>
    <property type="match status" value="1"/>
</dbReference>